<feature type="transmembrane region" description="Helical" evidence="8">
    <location>
        <begin position="106"/>
        <end position="124"/>
    </location>
</feature>
<feature type="transmembrane region" description="Helical" evidence="8">
    <location>
        <begin position="331"/>
        <end position="352"/>
    </location>
</feature>
<keyword evidence="4" id="KW-0808">Transferase</keyword>
<feature type="transmembrane region" description="Helical" evidence="8">
    <location>
        <begin position="364"/>
        <end position="383"/>
    </location>
</feature>
<dbReference type="GO" id="GO:0005886">
    <property type="term" value="C:plasma membrane"/>
    <property type="evidence" value="ECO:0007669"/>
    <property type="project" value="UniProtKB-SubCell"/>
</dbReference>
<feature type="transmembrane region" description="Helical" evidence="8">
    <location>
        <begin position="189"/>
        <end position="214"/>
    </location>
</feature>
<feature type="transmembrane region" description="Helical" evidence="8">
    <location>
        <begin position="279"/>
        <end position="297"/>
    </location>
</feature>
<dbReference type="AlphaFoldDB" id="A0A1G1VT12"/>
<feature type="transmembrane region" description="Helical" evidence="8">
    <location>
        <begin position="12"/>
        <end position="30"/>
    </location>
</feature>
<evidence type="ECO:0000256" key="4">
    <source>
        <dbReference type="ARBA" id="ARBA00022679"/>
    </source>
</evidence>
<comment type="subcellular location">
    <subcellularLocation>
        <location evidence="1">Cell membrane</location>
        <topology evidence="1">Multi-pass membrane protein</topology>
    </subcellularLocation>
</comment>
<protein>
    <recommendedName>
        <fullName evidence="9">Glycosyltransferase RgtA/B/C/D-like domain-containing protein</fullName>
    </recommendedName>
</protein>
<dbReference type="InterPro" id="IPR038731">
    <property type="entry name" value="RgtA/B/C-like"/>
</dbReference>
<keyword evidence="3" id="KW-0328">Glycosyltransferase</keyword>
<dbReference type="GO" id="GO:0016763">
    <property type="term" value="F:pentosyltransferase activity"/>
    <property type="evidence" value="ECO:0007669"/>
    <property type="project" value="TreeGrafter"/>
</dbReference>
<evidence type="ECO:0000256" key="8">
    <source>
        <dbReference type="SAM" id="Phobius"/>
    </source>
</evidence>
<evidence type="ECO:0000256" key="7">
    <source>
        <dbReference type="ARBA" id="ARBA00023136"/>
    </source>
</evidence>
<evidence type="ECO:0000313" key="11">
    <source>
        <dbReference type="Proteomes" id="UP000179233"/>
    </source>
</evidence>
<keyword evidence="2" id="KW-1003">Cell membrane</keyword>
<evidence type="ECO:0000259" key="9">
    <source>
        <dbReference type="Pfam" id="PF13231"/>
    </source>
</evidence>
<feature type="transmembrane region" description="Helical" evidence="8">
    <location>
        <begin position="226"/>
        <end position="244"/>
    </location>
</feature>
<accession>A0A1G1VT12</accession>
<keyword evidence="7 8" id="KW-0472">Membrane</keyword>
<dbReference type="Pfam" id="PF13231">
    <property type="entry name" value="PMT_2"/>
    <property type="match status" value="1"/>
</dbReference>
<evidence type="ECO:0000256" key="3">
    <source>
        <dbReference type="ARBA" id="ARBA00022676"/>
    </source>
</evidence>
<dbReference type="Proteomes" id="UP000179233">
    <property type="component" value="Unassembled WGS sequence"/>
</dbReference>
<comment type="caution">
    <text evidence="10">The sequence shown here is derived from an EMBL/GenBank/DDBJ whole genome shotgun (WGS) entry which is preliminary data.</text>
</comment>
<evidence type="ECO:0000256" key="5">
    <source>
        <dbReference type="ARBA" id="ARBA00022692"/>
    </source>
</evidence>
<dbReference type="PANTHER" id="PTHR33908">
    <property type="entry name" value="MANNOSYLTRANSFERASE YKCB-RELATED"/>
    <property type="match status" value="1"/>
</dbReference>
<gene>
    <name evidence="10" type="ORF">A2786_03120</name>
</gene>
<feature type="transmembrane region" description="Helical" evidence="8">
    <location>
        <begin position="304"/>
        <end position="325"/>
    </location>
</feature>
<name>A0A1G1VT12_9BACT</name>
<dbReference type="EMBL" id="MHCJ01000003">
    <property type="protein sequence ID" value="OGY18464.1"/>
    <property type="molecule type" value="Genomic_DNA"/>
</dbReference>
<feature type="domain" description="Glycosyltransferase RgtA/B/C/D-like" evidence="9">
    <location>
        <begin position="107"/>
        <end position="244"/>
    </location>
</feature>
<evidence type="ECO:0000256" key="2">
    <source>
        <dbReference type="ARBA" id="ARBA00022475"/>
    </source>
</evidence>
<dbReference type="InterPro" id="IPR050297">
    <property type="entry name" value="LipidA_mod_glycosyltrf_83"/>
</dbReference>
<keyword evidence="5 8" id="KW-0812">Transmembrane</keyword>
<organism evidence="10 11">
    <name type="scientific">Candidatus Chisholmbacteria bacterium RIFCSPHIGHO2_01_FULL_52_32</name>
    <dbReference type="NCBI Taxonomy" id="1797591"/>
    <lineage>
        <taxon>Bacteria</taxon>
        <taxon>Candidatus Chisholmiibacteriota</taxon>
    </lineage>
</organism>
<evidence type="ECO:0000313" key="10">
    <source>
        <dbReference type="EMBL" id="OGY18464.1"/>
    </source>
</evidence>
<sequence length="482" mass="55279">MSSINTQKIAEYIFVSIIVVLAFLARTYRLNEPLADWHSWRQADTSSVTRRFVSEGIDLLHPRYDDLSSIPSGKDNPQGWRFVEFPIINALTAVTFNWIDVFSLEVWGRLTSIAISILAILVVYTLTKKYLGQRVAILSSVLFAFLPYNIYYHRTILPEVPFLLFSLLAFYCFLRWLDTERWLQMAISVIAAAIALLLKPFFIFMVFPMAYAAYKKWGIGLFRRKALYLYTAAALVPFIAWRFWATGFPEGIPANTWLLNGSGIRFRPAFFRWIFAERIGRLIFGFWGLLPFGLGLMRKPKGKLPFLFHWWLVGMLAYLAVFATGNVTHDYYQIFIIPPLVIFAAIGADWMLGLPKQMVIRPVTWILIGTTLVFWFGFSWFHIRDYFNINHPEIVKAGIAADRILPKNAKVIAPYQGDTAFLYQTNRQGWPIGGGIADKIDQGATDYVSVNLDDETKYLIERCKPSIALDGITIISLRYCSL</sequence>
<feature type="transmembrane region" description="Helical" evidence="8">
    <location>
        <begin position="160"/>
        <end position="177"/>
    </location>
</feature>
<keyword evidence="6 8" id="KW-1133">Transmembrane helix</keyword>
<dbReference type="PANTHER" id="PTHR33908:SF11">
    <property type="entry name" value="MEMBRANE PROTEIN"/>
    <property type="match status" value="1"/>
</dbReference>
<reference evidence="10 11" key="1">
    <citation type="journal article" date="2016" name="Nat. Commun.">
        <title>Thousands of microbial genomes shed light on interconnected biogeochemical processes in an aquifer system.</title>
        <authorList>
            <person name="Anantharaman K."/>
            <person name="Brown C.T."/>
            <person name="Hug L.A."/>
            <person name="Sharon I."/>
            <person name="Castelle C.J."/>
            <person name="Probst A.J."/>
            <person name="Thomas B.C."/>
            <person name="Singh A."/>
            <person name="Wilkins M.J."/>
            <person name="Karaoz U."/>
            <person name="Brodie E.L."/>
            <person name="Williams K.H."/>
            <person name="Hubbard S.S."/>
            <person name="Banfield J.F."/>
        </authorList>
    </citation>
    <scope>NUCLEOTIDE SEQUENCE [LARGE SCALE GENOMIC DNA]</scope>
</reference>
<dbReference type="GO" id="GO:0009103">
    <property type="term" value="P:lipopolysaccharide biosynthetic process"/>
    <property type="evidence" value="ECO:0007669"/>
    <property type="project" value="UniProtKB-ARBA"/>
</dbReference>
<feature type="transmembrane region" description="Helical" evidence="8">
    <location>
        <begin position="130"/>
        <end position="148"/>
    </location>
</feature>
<evidence type="ECO:0000256" key="6">
    <source>
        <dbReference type="ARBA" id="ARBA00022989"/>
    </source>
</evidence>
<evidence type="ECO:0000256" key="1">
    <source>
        <dbReference type="ARBA" id="ARBA00004651"/>
    </source>
</evidence>
<proteinExistence type="predicted"/>